<dbReference type="Pfam" id="PF14541">
    <property type="entry name" value="TAXi_C"/>
    <property type="match status" value="1"/>
</dbReference>
<dbReference type="AlphaFoldDB" id="A0A7J0HAW9"/>
<dbReference type="GO" id="GO:0004190">
    <property type="term" value="F:aspartic-type endopeptidase activity"/>
    <property type="evidence" value="ECO:0007669"/>
    <property type="project" value="InterPro"/>
</dbReference>
<dbReference type="InterPro" id="IPR051708">
    <property type="entry name" value="Plant_Aspart_Prot_A1"/>
</dbReference>
<comment type="caution">
    <text evidence="4">The sequence shown here is derived from an EMBL/GenBank/DDBJ whole genome shotgun (WGS) entry which is preliminary data.</text>
</comment>
<dbReference type="PROSITE" id="PS51767">
    <property type="entry name" value="PEPTIDASE_A1"/>
    <property type="match status" value="1"/>
</dbReference>
<dbReference type="InterPro" id="IPR034161">
    <property type="entry name" value="Pepsin-like_plant"/>
</dbReference>
<dbReference type="PROSITE" id="PS00141">
    <property type="entry name" value="ASP_PROTEASE"/>
    <property type="match status" value="1"/>
</dbReference>
<dbReference type="SUPFAM" id="SSF50630">
    <property type="entry name" value="Acid proteases"/>
    <property type="match status" value="1"/>
</dbReference>
<proteinExistence type="predicted"/>
<dbReference type="FunFam" id="2.40.70.10:FF:000034">
    <property type="entry name" value="Aspartyl protease family protein"/>
    <property type="match status" value="1"/>
</dbReference>
<dbReference type="Proteomes" id="UP000585474">
    <property type="component" value="Unassembled WGS sequence"/>
</dbReference>
<evidence type="ECO:0000313" key="4">
    <source>
        <dbReference type="EMBL" id="GFZ20243.1"/>
    </source>
</evidence>
<dbReference type="InterPro" id="IPR033121">
    <property type="entry name" value="PEPTIDASE_A1"/>
</dbReference>
<dbReference type="CDD" id="cd05476">
    <property type="entry name" value="pepsin_A_like_plant"/>
    <property type="match status" value="1"/>
</dbReference>
<feature type="domain" description="Peptidase A1" evidence="3">
    <location>
        <begin position="1"/>
        <end position="283"/>
    </location>
</feature>
<evidence type="ECO:0000256" key="1">
    <source>
        <dbReference type="ARBA" id="ARBA00022670"/>
    </source>
</evidence>
<sequence length="288" mass="30977">MGVSVHRTSFPTFPAPPEAWGLPRPSIFQRRKCRISSLAAQFSPYANPPESPGLAAAQLRCRVNSASTSSLTASSLENSMKPQKTTALVLESGSDSGGKTDGVSYSSFMKNPIIAGNDAFSVYYYISLRKITVGGKTVKIPYEYLSPDGGGAIVDSGSTFTYMSRSVFEPVMSEFVTQLKKYKRASDVEIDTGIGPCFDVSGGGKLELPELKLHFKGGAELVPPPENYFVFAGKTGAVCLAVVTDDGFGAAASSVGPSIILGNFQMQNFYVEYDLKNERFGFRKQTCK</sequence>
<gene>
    <name evidence="4" type="ORF">Acr_28g0009480</name>
</gene>
<dbReference type="PANTHER" id="PTHR47967">
    <property type="entry name" value="OS07G0603500 PROTEIN-RELATED"/>
    <property type="match status" value="1"/>
</dbReference>
<name>A0A7J0HAW9_9ERIC</name>
<accession>A0A7J0HAW9</accession>
<dbReference type="InterPro" id="IPR001969">
    <property type="entry name" value="Aspartic_peptidase_AS"/>
</dbReference>
<dbReference type="GO" id="GO:0006508">
    <property type="term" value="P:proteolysis"/>
    <property type="evidence" value="ECO:0007669"/>
    <property type="project" value="UniProtKB-KW"/>
</dbReference>
<dbReference type="InterPro" id="IPR032799">
    <property type="entry name" value="TAXi_C"/>
</dbReference>
<evidence type="ECO:0000259" key="3">
    <source>
        <dbReference type="PROSITE" id="PS51767"/>
    </source>
</evidence>
<dbReference type="OrthoDB" id="2747330at2759"/>
<dbReference type="Gene3D" id="2.40.70.10">
    <property type="entry name" value="Acid Proteases"/>
    <property type="match status" value="1"/>
</dbReference>
<keyword evidence="5" id="KW-1185">Reference proteome</keyword>
<evidence type="ECO:0000256" key="2">
    <source>
        <dbReference type="ARBA" id="ARBA00022801"/>
    </source>
</evidence>
<organism evidence="4 5">
    <name type="scientific">Actinidia rufa</name>
    <dbReference type="NCBI Taxonomy" id="165716"/>
    <lineage>
        <taxon>Eukaryota</taxon>
        <taxon>Viridiplantae</taxon>
        <taxon>Streptophyta</taxon>
        <taxon>Embryophyta</taxon>
        <taxon>Tracheophyta</taxon>
        <taxon>Spermatophyta</taxon>
        <taxon>Magnoliopsida</taxon>
        <taxon>eudicotyledons</taxon>
        <taxon>Gunneridae</taxon>
        <taxon>Pentapetalae</taxon>
        <taxon>asterids</taxon>
        <taxon>Ericales</taxon>
        <taxon>Actinidiaceae</taxon>
        <taxon>Actinidia</taxon>
    </lineage>
</organism>
<dbReference type="GO" id="GO:0005576">
    <property type="term" value="C:extracellular region"/>
    <property type="evidence" value="ECO:0007669"/>
    <property type="project" value="TreeGrafter"/>
</dbReference>
<dbReference type="PANTHER" id="PTHR47967:SF36">
    <property type="entry name" value="PEPTIDASE A1 DOMAIN-CONTAINING PROTEIN"/>
    <property type="match status" value="1"/>
</dbReference>
<evidence type="ECO:0000313" key="5">
    <source>
        <dbReference type="Proteomes" id="UP000585474"/>
    </source>
</evidence>
<dbReference type="EMBL" id="BJWL01000028">
    <property type="protein sequence ID" value="GFZ20243.1"/>
    <property type="molecule type" value="Genomic_DNA"/>
</dbReference>
<keyword evidence="2" id="KW-0378">Hydrolase</keyword>
<dbReference type="InterPro" id="IPR018247">
    <property type="entry name" value="EF_Hand_1_Ca_BS"/>
</dbReference>
<keyword evidence="1 4" id="KW-0645">Protease</keyword>
<dbReference type="InterPro" id="IPR021109">
    <property type="entry name" value="Peptidase_aspartic_dom_sf"/>
</dbReference>
<protein>
    <submittedName>
        <fullName evidence="4">Eukaryotic aspartyl protease family protein</fullName>
    </submittedName>
</protein>
<reference evidence="4 5" key="1">
    <citation type="submission" date="2019-07" db="EMBL/GenBank/DDBJ databases">
        <title>De Novo Assembly of kiwifruit Actinidia rufa.</title>
        <authorList>
            <person name="Sugita-Konishi S."/>
            <person name="Sato K."/>
            <person name="Mori E."/>
            <person name="Abe Y."/>
            <person name="Kisaki G."/>
            <person name="Hamano K."/>
            <person name="Suezawa K."/>
            <person name="Otani M."/>
            <person name="Fukuda T."/>
            <person name="Manabe T."/>
            <person name="Gomi K."/>
            <person name="Tabuchi M."/>
            <person name="Akimitsu K."/>
            <person name="Kataoka I."/>
        </authorList>
    </citation>
    <scope>NUCLEOTIDE SEQUENCE [LARGE SCALE GENOMIC DNA]</scope>
    <source>
        <strain evidence="5">cv. Fuchu</strain>
    </source>
</reference>
<dbReference type="PROSITE" id="PS00018">
    <property type="entry name" value="EF_HAND_1"/>
    <property type="match status" value="1"/>
</dbReference>